<dbReference type="AlphaFoldDB" id="A0A1Y1WBE5"/>
<reference evidence="2 3" key="1">
    <citation type="submission" date="2016-07" db="EMBL/GenBank/DDBJ databases">
        <title>Pervasive Adenine N6-methylation of Active Genes in Fungi.</title>
        <authorList>
            <consortium name="DOE Joint Genome Institute"/>
            <person name="Mondo S.J."/>
            <person name="Dannebaum R.O."/>
            <person name="Kuo R.C."/>
            <person name="Labutti K."/>
            <person name="Haridas S."/>
            <person name="Kuo A."/>
            <person name="Salamov A."/>
            <person name="Ahrendt S.R."/>
            <person name="Lipzen A."/>
            <person name="Sullivan W."/>
            <person name="Andreopoulos W.B."/>
            <person name="Clum A."/>
            <person name="Lindquist E."/>
            <person name="Daum C."/>
            <person name="Ramamoorthy G.K."/>
            <person name="Gryganskyi A."/>
            <person name="Culley D."/>
            <person name="Magnuson J.K."/>
            <person name="James T.Y."/>
            <person name="O'Malley M.A."/>
            <person name="Stajich J.E."/>
            <person name="Spatafora J.W."/>
            <person name="Visel A."/>
            <person name="Grigoriev I.V."/>
        </authorList>
    </citation>
    <scope>NUCLEOTIDE SEQUENCE [LARGE SCALE GENOMIC DNA]</scope>
    <source>
        <strain evidence="2 3">ATCC 12442</strain>
    </source>
</reference>
<protein>
    <recommendedName>
        <fullName evidence="4">Secreted protein</fullName>
    </recommendedName>
</protein>
<evidence type="ECO:0000313" key="3">
    <source>
        <dbReference type="Proteomes" id="UP000193922"/>
    </source>
</evidence>
<evidence type="ECO:0000256" key="1">
    <source>
        <dbReference type="SAM" id="SignalP"/>
    </source>
</evidence>
<organism evidence="2 3">
    <name type="scientific">Linderina pennispora</name>
    <dbReference type="NCBI Taxonomy" id="61395"/>
    <lineage>
        <taxon>Eukaryota</taxon>
        <taxon>Fungi</taxon>
        <taxon>Fungi incertae sedis</taxon>
        <taxon>Zoopagomycota</taxon>
        <taxon>Kickxellomycotina</taxon>
        <taxon>Kickxellomycetes</taxon>
        <taxon>Kickxellales</taxon>
        <taxon>Kickxellaceae</taxon>
        <taxon>Linderina</taxon>
    </lineage>
</organism>
<evidence type="ECO:0008006" key="4">
    <source>
        <dbReference type="Google" id="ProtNLM"/>
    </source>
</evidence>
<evidence type="ECO:0000313" key="2">
    <source>
        <dbReference type="EMBL" id="ORX70566.1"/>
    </source>
</evidence>
<comment type="caution">
    <text evidence="2">The sequence shown here is derived from an EMBL/GenBank/DDBJ whole genome shotgun (WGS) entry which is preliminary data.</text>
</comment>
<keyword evidence="1" id="KW-0732">Signal</keyword>
<gene>
    <name evidence="2" type="ORF">DL89DRAFT_136126</name>
</gene>
<accession>A0A1Y1WBE5</accession>
<name>A0A1Y1WBE5_9FUNG</name>
<dbReference type="RefSeq" id="XP_040744145.1">
    <property type="nucleotide sequence ID" value="XM_040883375.1"/>
</dbReference>
<feature type="signal peptide" evidence="1">
    <location>
        <begin position="1"/>
        <end position="16"/>
    </location>
</feature>
<dbReference type="Proteomes" id="UP000193922">
    <property type="component" value="Unassembled WGS sequence"/>
</dbReference>
<proteinExistence type="predicted"/>
<feature type="chain" id="PRO_5013254305" description="Secreted protein" evidence="1">
    <location>
        <begin position="17"/>
        <end position="155"/>
    </location>
</feature>
<keyword evidence="3" id="KW-1185">Reference proteome</keyword>
<dbReference type="GeneID" id="63800023"/>
<dbReference type="EMBL" id="MCFD01000005">
    <property type="protein sequence ID" value="ORX70566.1"/>
    <property type="molecule type" value="Genomic_DNA"/>
</dbReference>
<sequence>MAFAIVNVVLFRTSNALCLTQQLSIAATNTQGCGRFWSRHTVLVILNQAHSITAAELILEATDWPVSGVQALLFLTTVPYIFIDSVWNTYLGRTLAEGTPAIHLVHAKTLLLEQQDHFLRAGDPTRTAWSLVVLKRQPKIQQSYPVQFQAAAAAF</sequence>